<dbReference type="PANTHER" id="PTHR11102">
    <property type="entry name" value="SEL-1-LIKE PROTEIN"/>
    <property type="match status" value="1"/>
</dbReference>
<dbReference type="InterPro" id="IPR011990">
    <property type="entry name" value="TPR-like_helical_dom_sf"/>
</dbReference>
<dbReference type="PANTHER" id="PTHR11102:SF160">
    <property type="entry name" value="ERAD-ASSOCIATED E3 UBIQUITIN-PROTEIN LIGASE COMPONENT HRD3"/>
    <property type="match status" value="1"/>
</dbReference>
<gene>
    <name evidence="2" type="ORF">MFLAVUS_001240</name>
</gene>
<dbReference type="Pfam" id="PF08238">
    <property type="entry name" value="Sel1"/>
    <property type="match status" value="5"/>
</dbReference>
<sequence length="184" mass="20906">MALRWYTLAGEVGEPISQYMAGVICYYGMVGSVPDYEQALGWFQKSAKNGNPNVYVCLGRMYFEGKGTVKNYNIALNWLKRASDEGESFSSFIIGQTYSFGGYCVDRDFDLTEIWFMKGANNEDPNSICGMEVLYGIRGDSKRNRDKNFEWCTKAARYNFGIVLNTVTLHFLIVNARKVFVMTT</sequence>
<reference evidence="2 3" key="1">
    <citation type="submission" date="2024-04" db="EMBL/GenBank/DDBJ databases">
        <title>genome sequences of Mucor flavus KT1a and Helicostylum pulchrum KT1b strains isolated from the surface of a dry-aged beef.</title>
        <authorList>
            <person name="Toyotome T."/>
            <person name="Hosono M."/>
            <person name="Torimaru M."/>
            <person name="Fukuda K."/>
            <person name="Mikami N."/>
        </authorList>
    </citation>
    <scope>NUCLEOTIDE SEQUENCE [LARGE SCALE GENOMIC DNA]</scope>
    <source>
        <strain evidence="2 3">KT1a</strain>
    </source>
</reference>
<comment type="similarity">
    <text evidence="1">Belongs to the sel-1 family.</text>
</comment>
<dbReference type="SMART" id="SM00671">
    <property type="entry name" value="SEL1"/>
    <property type="match status" value="3"/>
</dbReference>
<evidence type="ECO:0000313" key="2">
    <source>
        <dbReference type="EMBL" id="GAA5807861.1"/>
    </source>
</evidence>
<evidence type="ECO:0000313" key="3">
    <source>
        <dbReference type="Proteomes" id="UP001473302"/>
    </source>
</evidence>
<dbReference type="InterPro" id="IPR050767">
    <property type="entry name" value="Sel1_AlgK"/>
</dbReference>
<keyword evidence="3" id="KW-1185">Reference proteome</keyword>
<name>A0ABP9YLW5_9FUNG</name>
<dbReference type="SUPFAM" id="SSF81901">
    <property type="entry name" value="HCP-like"/>
    <property type="match status" value="1"/>
</dbReference>
<proteinExistence type="inferred from homology"/>
<dbReference type="InterPro" id="IPR006597">
    <property type="entry name" value="Sel1-like"/>
</dbReference>
<accession>A0ABP9YLW5</accession>
<protein>
    <submittedName>
        <fullName evidence="2">Uncharacterized protein</fullName>
    </submittedName>
</protein>
<dbReference type="EMBL" id="BAABUK010000003">
    <property type="protein sequence ID" value="GAA5807861.1"/>
    <property type="molecule type" value="Genomic_DNA"/>
</dbReference>
<evidence type="ECO:0000256" key="1">
    <source>
        <dbReference type="ARBA" id="ARBA00038101"/>
    </source>
</evidence>
<organism evidence="2 3">
    <name type="scientific">Mucor flavus</name>
    <dbReference type="NCBI Taxonomy" id="439312"/>
    <lineage>
        <taxon>Eukaryota</taxon>
        <taxon>Fungi</taxon>
        <taxon>Fungi incertae sedis</taxon>
        <taxon>Mucoromycota</taxon>
        <taxon>Mucoromycotina</taxon>
        <taxon>Mucoromycetes</taxon>
        <taxon>Mucorales</taxon>
        <taxon>Mucorineae</taxon>
        <taxon>Mucoraceae</taxon>
        <taxon>Mucor</taxon>
    </lineage>
</organism>
<dbReference type="Gene3D" id="1.25.40.10">
    <property type="entry name" value="Tetratricopeptide repeat domain"/>
    <property type="match status" value="1"/>
</dbReference>
<comment type="caution">
    <text evidence="2">The sequence shown here is derived from an EMBL/GenBank/DDBJ whole genome shotgun (WGS) entry which is preliminary data.</text>
</comment>
<dbReference type="Proteomes" id="UP001473302">
    <property type="component" value="Unassembled WGS sequence"/>
</dbReference>